<dbReference type="Proteomes" id="UP000306324">
    <property type="component" value="Unassembled WGS sequence"/>
</dbReference>
<dbReference type="AlphaFoldDB" id="A0A5S4F3L9"/>
<proteinExistence type="predicted"/>
<sequence>MPAPLVAVLDSSQGSSYKVRFFDIDASLPMLGITDAVESAI</sequence>
<accession>A0A5S4F3L9</accession>
<reference evidence="1 2" key="1">
    <citation type="submission" date="2019-04" db="EMBL/GenBank/DDBJ databases">
        <title>A novel phosphate-accumulating bacterium identified in bioreactor for phosphate removal from wastewater.</title>
        <authorList>
            <person name="Kotlyarov R.Y."/>
            <person name="Beletsky A.V."/>
            <person name="Kallistova A.Y."/>
            <person name="Dorofeev A.G."/>
            <person name="Nikolaev Y.Y."/>
            <person name="Pimenov N.V."/>
            <person name="Ravin N.V."/>
            <person name="Mardanov A.V."/>
        </authorList>
    </citation>
    <scope>NUCLEOTIDE SEQUENCE [LARGE SCALE GENOMIC DNA]</scope>
    <source>
        <strain evidence="1 2">Bin19</strain>
    </source>
</reference>
<comment type="caution">
    <text evidence="1">The sequence shown here is derived from an EMBL/GenBank/DDBJ whole genome shotgun (WGS) entry which is preliminary data.</text>
</comment>
<evidence type="ECO:0000313" key="1">
    <source>
        <dbReference type="EMBL" id="TMQ75333.1"/>
    </source>
</evidence>
<dbReference type="EMBL" id="SWAD01000103">
    <property type="protein sequence ID" value="TMQ75333.1"/>
    <property type="molecule type" value="Genomic_DNA"/>
</dbReference>
<name>A0A5S4F3L9_9PROT</name>
<gene>
    <name evidence="1" type="ORF">ACCUM_1416</name>
</gene>
<keyword evidence="2" id="KW-1185">Reference proteome</keyword>
<protein>
    <submittedName>
        <fullName evidence="1">Uncharacterized protein</fullName>
    </submittedName>
</protein>
<evidence type="ECO:0000313" key="2">
    <source>
        <dbReference type="Proteomes" id="UP000306324"/>
    </source>
</evidence>
<organism evidence="1 2">
    <name type="scientific">Candidatus Accumulibacter phosphatis</name>
    <dbReference type="NCBI Taxonomy" id="327160"/>
    <lineage>
        <taxon>Bacteria</taxon>
        <taxon>Pseudomonadati</taxon>
        <taxon>Pseudomonadota</taxon>
        <taxon>Betaproteobacteria</taxon>
        <taxon>Candidatus Accumulibacter</taxon>
    </lineage>
</organism>